<dbReference type="InterPro" id="IPR000073">
    <property type="entry name" value="AB_hydrolase_1"/>
</dbReference>
<dbReference type="PANTHER" id="PTHR43722:SF1">
    <property type="entry name" value="PROLINE IMINOPEPTIDASE"/>
    <property type="match status" value="1"/>
</dbReference>
<evidence type="ECO:0000256" key="5">
    <source>
        <dbReference type="ARBA" id="ARBA00021843"/>
    </source>
</evidence>
<dbReference type="PIRSF" id="PIRSF006431">
    <property type="entry name" value="Pept_S33"/>
    <property type="match status" value="1"/>
</dbReference>
<dbReference type="NCBIfam" id="TIGR01249">
    <property type="entry name" value="pro_imino_pep_1"/>
    <property type="match status" value="1"/>
</dbReference>
<dbReference type="EMBL" id="SNZH01000009">
    <property type="protein sequence ID" value="TDR41975.1"/>
    <property type="molecule type" value="Genomic_DNA"/>
</dbReference>
<name>A0A4R6YU38_9GAMM</name>
<dbReference type="OrthoDB" id="9796770at2"/>
<evidence type="ECO:0000256" key="12">
    <source>
        <dbReference type="PIRSR" id="PIRSR006431-1"/>
    </source>
</evidence>
<keyword evidence="16" id="KW-1185">Reference proteome</keyword>
<comment type="caution">
    <text evidence="15">The sequence shown here is derived from an EMBL/GenBank/DDBJ whole genome shotgun (WGS) entry which is preliminary data.</text>
</comment>
<gene>
    <name evidence="15" type="ORF">DFR29_10931</name>
</gene>
<dbReference type="PRINTS" id="PR00793">
    <property type="entry name" value="PROAMNOPTASE"/>
</dbReference>
<evidence type="ECO:0000256" key="8">
    <source>
        <dbReference type="ARBA" id="ARBA00022670"/>
    </source>
</evidence>
<comment type="catalytic activity">
    <reaction evidence="1 11 13">
        <text>Release of N-terminal proline from a peptide.</text>
        <dbReference type="EC" id="3.4.11.5"/>
    </reaction>
</comment>
<dbReference type="SUPFAM" id="SSF53474">
    <property type="entry name" value="alpha/beta-Hydrolases"/>
    <property type="match status" value="1"/>
</dbReference>
<evidence type="ECO:0000256" key="3">
    <source>
        <dbReference type="ARBA" id="ARBA00010088"/>
    </source>
</evidence>
<dbReference type="RefSeq" id="WP_133819475.1">
    <property type="nucleotide sequence ID" value="NZ_SNZH01000009.1"/>
</dbReference>
<comment type="subcellular location">
    <subcellularLocation>
        <location evidence="2 11">Cytoplasm</location>
    </subcellularLocation>
</comment>
<keyword evidence="6 11" id="KW-0031">Aminopeptidase</keyword>
<feature type="active site" description="Nucleophile" evidence="12">
    <location>
        <position position="114"/>
    </location>
</feature>
<dbReference type="GO" id="GO:0006508">
    <property type="term" value="P:proteolysis"/>
    <property type="evidence" value="ECO:0007669"/>
    <property type="project" value="UniProtKB-KW"/>
</dbReference>
<comment type="similarity">
    <text evidence="3 11 13">Belongs to the peptidase S33 family.</text>
</comment>
<keyword evidence="9 11" id="KW-0378">Hydrolase</keyword>
<keyword evidence="7 11" id="KW-0963">Cytoplasm</keyword>
<feature type="active site" evidence="12">
    <location>
        <position position="269"/>
    </location>
</feature>
<evidence type="ECO:0000259" key="14">
    <source>
        <dbReference type="Pfam" id="PF00561"/>
    </source>
</evidence>
<evidence type="ECO:0000313" key="16">
    <source>
        <dbReference type="Proteomes" id="UP000295293"/>
    </source>
</evidence>
<evidence type="ECO:0000256" key="7">
    <source>
        <dbReference type="ARBA" id="ARBA00022490"/>
    </source>
</evidence>
<accession>A0A4R6YU38</accession>
<dbReference type="GO" id="GO:0004177">
    <property type="term" value="F:aminopeptidase activity"/>
    <property type="evidence" value="ECO:0007669"/>
    <property type="project" value="UniProtKB-UniRule"/>
</dbReference>
<evidence type="ECO:0000256" key="9">
    <source>
        <dbReference type="ARBA" id="ARBA00022801"/>
    </source>
</evidence>
<dbReference type="PRINTS" id="PR00111">
    <property type="entry name" value="ABHYDROLASE"/>
</dbReference>
<dbReference type="InterPro" id="IPR002410">
    <property type="entry name" value="Peptidase_S33"/>
</dbReference>
<dbReference type="InterPro" id="IPR005944">
    <property type="entry name" value="Pro_iminopeptidase"/>
</dbReference>
<evidence type="ECO:0000313" key="15">
    <source>
        <dbReference type="EMBL" id="TDR41975.1"/>
    </source>
</evidence>
<dbReference type="Proteomes" id="UP000295293">
    <property type="component" value="Unassembled WGS sequence"/>
</dbReference>
<keyword evidence="8 11" id="KW-0645">Protease</keyword>
<feature type="domain" description="AB hydrolase-1" evidence="14">
    <location>
        <begin position="41"/>
        <end position="298"/>
    </location>
</feature>
<evidence type="ECO:0000256" key="6">
    <source>
        <dbReference type="ARBA" id="ARBA00022438"/>
    </source>
</evidence>
<evidence type="ECO:0000256" key="13">
    <source>
        <dbReference type="RuleBase" id="RU003421"/>
    </source>
</evidence>
<dbReference type="GO" id="GO:0005737">
    <property type="term" value="C:cytoplasm"/>
    <property type="evidence" value="ECO:0007669"/>
    <property type="project" value="UniProtKB-SubCell"/>
</dbReference>
<evidence type="ECO:0000256" key="1">
    <source>
        <dbReference type="ARBA" id="ARBA00001585"/>
    </source>
</evidence>
<dbReference type="PANTHER" id="PTHR43722">
    <property type="entry name" value="PROLINE IMINOPEPTIDASE"/>
    <property type="match status" value="1"/>
</dbReference>
<dbReference type="Pfam" id="PF00561">
    <property type="entry name" value="Abhydrolase_1"/>
    <property type="match status" value="1"/>
</dbReference>
<dbReference type="AlphaFoldDB" id="A0A4R6YU38"/>
<dbReference type="InterPro" id="IPR029058">
    <property type="entry name" value="AB_hydrolase_fold"/>
</dbReference>
<evidence type="ECO:0000256" key="11">
    <source>
        <dbReference type="PIRNR" id="PIRNR006431"/>
    </source>
</evidence>
<dbReference type="EC" id="3.4.11.5" evidence="4 11"/>
<evidence type="ECO:0000256" key="10">
    <source>
        <dbReference type="ARBA" id="ARBA00029605"/>
    </source>
</evidence>
<feature type="active site" description="Proton donor" evidence="12">
    <location>
        <position position="297"/>
    </location>
</feature>
<evidence type="ECO:0000256" key="2">
    <source>
        <dbReference type="ARBA" id="ARBA00004496"/>
    </source>
</evidence>
<protein>
    <recommendedName>
        <fullName evidence="5 11">Proline iminopeptidase</fullName>
        <shortName evidence="11">PIP</shortName>
        <ecNumber evidence="4 11">3.4.11.5</ecNumber>
    </recommendedName>
    <alternativeName>
        <fullName evidence="10 11">Prolyl aminopeptidase</fullName>
    </alternativeName>
</protein>
<reference evidence="15 16" key="1">
    <citation type="submission" date="2019-03" db="EMBL/GenBank/DDBJ databases">
        <title>Genomic Encyclopedia of Type Strains, Phase IV (KMG-IV): sequencing the most valuable type-strain genomes for metagenomic binning, comparative biology and taxonomic classification.</title>
        <authorList>
            <person name="Goeker M."/>
        </authorList>
    </citation>
    <scope>NUCLEOTIDE SEQUENCE [LARGE SCALE GENOMIC DNA]</scope>
    <source>
        <strain evidence="15 16">DSM 21667</strain>
    </source>
</reference>
<dbReference type="Gene3D" id="3.40.50.1820">
    <property type="entry name" value="alpha/beta hydrolase"/>
    <property type="match status" value="1"/>
</dbReference>
<proteinExistence type="inferred from homology"/>
<sequence length="322" mass="35521">MSADTSLYPPVEPYASGMLDVGDGHRLYWERVGTPGARRAVFVHGGPGAGCSAAHRRLFDPHGYDVLLFDQRGAGRSTPPASLQANTTAHLIADMERLREEILQGETWLVFGGSWGSTLALAYAQQHPQRVEALILRGIFTATRAEMDWFYRSGVEQVFPDKWARFIAPIPVAERGDLLAAYAQRLQQGDAASRLAAAQAWCQFEDEVSVLSFQADAGATAEDAARNLAIACIENHYFCNGCFLDEGQLLRDVRRLAHIPAIIIHGRYDMPCPAKYAWALHQAWPEAEFHLVEGAGHAFREPGILPLLRQATDRFAQPPVTT</sequence>
<organism evidence="15 16">
    <name type="scientific">Tahibacter aquaticus</name>
    <dbReference type="NCBI Taxonomy" id="520092"/>
    <lineage>
        <taxon>Bacteria</taxon>
        <taxon>Pseudomonadati</taxon>
        <taxon>Pseudomonadota</taxon>
        <taxon>Gammaproteobacteria</taxon>
        <taxon>Lysobacterales</taxon>
        <taxon>Rhodanobacteraceae</taxon>
        <taxon>Tahibacter</taxon>
    </lineage>
</organism>
<evidence type="ECO:0000256" key="4">
    <source>
        <dbReference type="ARBA" id="ARBA00012568"/>
    </source>
</evidence>